<protein>
    <submittedName>
        <fullName evidence="1">Cytochrome P450</fullName>
    </submittedName>
</protein>
<accession>A0A835CEM5</accession>
<sequence length="210" mass="22519">MVCFTHLIPNGTSFECSCRKKTAVAATRTSSQCFGQHLNKFSPAVDRRGFFHQVNIRSIHEVVVIGVALSVFFCICSSARGSSTLVNANEIPGHILLPDPKGMYSKLVPVKSRDVSWNLSGMKLSASYHSLGSLASAHALIMTLVFLGMIYPPMLQGSLHSLGSNKGAACAFSPTLGFLISSDIVHSITVAEVSVPALKMSWMNVGNIFS</sequence>
<organism evidence="1 2">
    <name type="scientific">Senna tora</name>
    <dbReference type="NCBI Taxonomy" id="362788"/>
    <lineage>
        <taxon>Eukaryota</taxon>
        <taxon>Viridiplantae</taxon>
        <taxon>Streptophyta</taxon>
        <taxon>Embryophyta</taxon>
        <taxon>Tracheophyta</taxon>
        <taxon>Spermatophyta</taxon>
        <taxon>Magnoliopsida</taxon>
        <taxon>eudicotyledons</taxon>
        <taxon>Gunneridae</taxon>
        <taxon>Pentapetalae</taxon>
        <taxon>rosids</taxon>
        <taxon>fabids</taxon>
        <taxon>Fabales</taxon>
        <taxon>Fabaceae</taxon>
        <taxon>Caesalpinioideae</taxon>
        <taxon>Cassia clade</taxon>
        <taxon>Senna</taxon>
    </lineage>
</organism>
<reference evidence="1" key="1">
    <citation type="submission" date="2020-09" db="EMBL/GenBank/DDBJ databases">
        <title>Genome-Enabled Discovery of Anthraquinone Biosynthesis in Senna tora.</title>
        <authorList>
            <person name="Kang S.-H."/>
            <person name="Pandey R.P."/>
            <person name="Lee C.-M."/>
            <person name="Sim J.-S."/>
            <person name="Jeong J.-T."/>
            <person name="Choi B.-S."/>
            <person name="Jung M."/>
            <person name="Ginzburg D."/>
            <person name="Zhao K."/>
            <person name="Won S.Y."/>
            <person name="Oh T.-J."/>
            <person name="Yu Y."/>
            <person name="Kim N.-H."/>
            <person name="Lee O.R."/>
            <person name="Lee T.-H."/>
            <person name="Bashyal P."/>
            <person name="Kim T.-S."/>
            <person name="Lee W.-H."/>
            <person name="Kawkins C."/>
            <person name="Kim C.-K."/>
            <person name="Kim J.S."/>
            <person name="Ahn B.O."/>
            <person name="Rhee S.Y."/>
            <person name="Sohng J.K."/>
        </authorList>
    </citation>
    <scope>NUCLEOTIDE SEQUENCE</scope>
    <source>
        <tissue evidence="1">Leaf</tissue>
    </source>
</reference>
<proteinExistence type="predicted"/>
<evidence type="ECO:0000313" key="2">
    <source>
        <dbReference type="Proteomes" id="UP000634136"/>
    </source>
</evidence>
<evidence type="ECO:0000313" key="1">
    <source>
        <dbReference type="EMBL" id="KAF7836087.1"/>
    </source>
</evidence>
<name>A0A835CEM5_9FABA</name>
<dbReference type="Proteomes" id="UP000634136">
    <property type="component" value="Unassembled WGS sequence"/>
</dbReference>
<dbReference type="OrthoDB" id="1813162at2759"/>
<comment type="caution">
    <text evidence="1">The sequence shown here is derived from an EMBL/GenBank/DDBJ whole genome shotgun (WGS) entry which is preliminary data.</text>
</comment>
<dbReference type="EMBL" id="JAAIUW010000004">
    <property type="protein sequence ID" value="KAF7836087.1"/>
    <property type="molecule type" value="Genomic_DNA"/>
</dbReference>
<gene>
    <name evidence="1" type="ORF">G2W53_010946</name>
</gene>
<keyword evidence="2" id="KW-1185">Reference proteome</keyword>
<dbReference type="AlphaFoldDB" id="A0A835CEM5"/>